<protein>
    <recommendedName>
        <fullName evidence="3">eRF1 domain-containing protein</fullName>
    </recommendedName>
</protein>
<sequence length="382" mass="42915">MNARLSYYPAVVFASQEPPCMSVYQKTHRHHPENQQDPIRFRNLVRKLEESLSKKYPKKEVVPLLNPFYRLADDHRFWNHTLDGLAVFGAPGMFRVYRLQESVKDFAVVSESFHTKPLVRIFQAYERFQVLSLTRNTIRLYEGTKDTLDEISLAEGIPATMIEALGDHITAPHQTVASYGKGAKGPAMHHGHGARKDESEVDAVRFFRIVDKGVFDHHSRTTGLPLLLVALPENQGLFRQISQNPYLMKDGIDMNPDALENGRIHTKAWKVFEPQSRSRLNALIDEYGDALAKGLGSGDLEEVARAAVSGKISKLFIDNDYQVPGRLDRVTGTFSPDDLDNPEIGDLLDDIGELVLQKGGNVHVVHSERMPSSTGIAAVFRF</sequence>
<evidence type="ECO:0008006" key="3">
    <source>
        <dbReference type="Google" id="ProtNLM"/>
    </source>
</evidence>
<accession>A0A317T8B5</accession>
<comment type="caution">
    <text evidence="1">The sequence shown here is derived from an EMBL/GenBank/DDBJ whole genome shotgun (WGS) entry which is preliminary data.</text>
</comment>
<evidence type="ECO:0000313" key="1">
    <source>
        <dbReference type="EMBL" id="PWW82989.1"/>
    </source>
</evidence>
<keyword evidence="2" id="KW-1185">Reference proteome</keyword>
<evidence type="ECO:0000313" key="2">
    <source>
        <dbReference type="Proteomes" id="UP000246278"/>
    </source>
</evidence>
<dbReference type="EMBL" id="PDNZ01000002">
    <property type="protein sequence ID" value="PWW82989.1"/>
    <property type="molecule type" value="Genomic_DNA"/>
</dbReference>
<dbReference type="InterPro" id="IPR041289">
    <property type="entry name" value="Bact_RF_family3"/>
</dbReference>
<organism evidence="1 2">
    <name type="scientific">Prosthecochloris marina</name>
    <dbReference type="NCBI Taxonomy" id="2017681"/>
    <lineage>
        <taxon>Bacteria</taxon>
        <taxon>Pseudomonadati</taxon>
        <taxon>Chlorobiota</taxon>
        <taxon>Chlorobiia</taxon>
        <taxon>Chlorobiales</taxon>
        <taxon>Chlorobiaceae</taxon>
        <taxon>Prosthecochloris</taxon>
    </lineage>
</organism>
<reference evidence="2" key="1">
    <citation type="submission" date="2017-10" db="EMBL/GenBank/DDBJ databases">
        <authorList>
            <person name="Gaisin V.A."/>
            <person name="Rysina M.S."/>
            <person name="Grouzdev D.S."/>
        </authorList>
    </citation>
    <scope>NUCLEOTIDE SEQUENCE [LARGE SCALE GENOMIC DNA]</scope>
    <source>
        <strain evidence="2">V1</strain>
    </source>
</reference>
<dbReference type="OrthoDB" id="4393931at2"/>
<dbReference type="Proteomes" id="UP000246278">
    <property type="component" value="Unassembled WGS sequence"/>
</dbReference>
<gene>
    <name evidence="1" type="ORF">CR164_04235</name>
</gene>
<dbReference type="AlphaFoldDB" id="A0A317T8B5"/>
<name>A0A317T8B5_9CHLB</name>
<proteinExistence type="predicted"/>
<dbReference type="RefSeq" id="WP_110022705.1">
    <property type="nucleotide sequence ID" value="NZ_PDNZ01000002.1"/>
</dbReference>
<dbReference type="Pfam" id="PF18845">
    <property type="entry name" value="baeRF_family3"/>
    <property type="match status" value="1"/>
</dbReference>